<keyword evidence="1" id="KW-0732">Signal</keyword>
<gene>
    <name evidence="2" type="ORF">DFH07DRAFT_27783</name>
</gene>
<comment type="caution">
    <text evidence="2">The sequence shown here is derived from an EMBL/GenBank/DDBJ whole genome shotgun (WGS) entry which is preliminary data.</text>
</comment>
<feature type="chain" id="PRO_5042196004" evidence="1">
    <location>
        <begin position="24"/>
        <end position="107"/>
    </location>
</feature>
<protein>
    <submittedName>
        <fullName evidence="2">Uncharacterized protein</fullName>
    </submittedName>
</protein>
<dbReference type="AlphaFoldDB" id="A0AAD7N3L9"/>
<feature type="signal peptide" evidence="1">
    <location>
        <begin position="1"/>
        <end position="23"/>
    </location>
</feature>
<keyword evidence="3" id="KW-1185">Reference proteome</keyword>
<dbReference type="EMBL" id="JARJLG010000108">
    <property type="protein sequence ID" value="KAJ7744239.1"/>
    <property type="molecule type" value="Genomic_DNA"/>
</dbReference>
<sequence>MTSKSRFKATMVAVFRLVTFVQGLSKRKARGKAVTKGKLDEEDNIYSPRNLSSVPRTSQNALRFALETLNSACQNLPIGSIITAAINPLLIITDRIEFRATNKVSPN</sequence>
<proteinExistence type="predicted"/>
<evidence type="ECO:0000256" key="1">
    <source>
        <dbReference type="SAM" id="SignalP"/>
    </source>
</evidence>
<reference evidence="2" key="1">
    <citation type="submission" date="2023-03" db="EMBL/GenBank/DDBJ databases">
        <title>Massive genome expansion in bonnet fungi (Mycena s.s.) driven by repeated elements and novel gene families across ecological guilds.</title>
        <authorList>
            <consortium name="Lawrence Berkeley National Laboratory"/>
            <person name="Harder C.B."/>
            <person name="Miyauchi S."/>
            <person name="Viragh M."/>
            <person name="Kuo A."/>
            <person name="Thoen E."/>
            <person name="Andreopoulos B."/>
            <person name="Lu D."/>
            <person name="Skrede I."/>
            <person name="Drula E."/>
            <person name="Henrissat B."/>
            <person name="Morin E."/>
            <person name="Kohler A."/>
            <person name="Barry K."/>
            <person name="LaButti K."/>
            <person name="Morin E."/>
            <person name="Salamov A."/>
            <person name="Lipzen A."/>
            <person name="Mereny Z."/>
            <person name="Hegedus B."/>
            <person name="Baldrian P."/>
            <person name="Stursova M."/>
            <person name="Weitz H."/>
            <person name="Taylor A."/>
            <person name="Grigoriev I.V."/>
            <person name="Nagy L.G."/>
            <person name="Martin F."/>
            <person name="Kauserud H."/>
        </authorList>
    </citation>
    <scope>NUCLEOTIDE SEQUENCE</scope>
    <source>
        <strain evidence="2">CBHHK188m</strain>
    </source>
</reference>
<name>A0AAD7N3L9_9AGAR</name>
<evidence type="ECO:0000313" key="2">
    <source>
        <dbReference type="EMBL" id="KAJ7744239.1"/>
    </source>
</evidence>
<organism evidence="2 3">
    <name type="scientific">Mycena maculata</name>
    <dbReference type="NCBI Taxonomy" id="230809"/>
    <lineage>
        <taxon>Eukaryota</taxon>
        <taxon>Fungi</taxon>
        <taxon>Dikarya</taxon>
        <taxon>Basidiomycota</taxon>
        <taxon>Agaricomycotina</taxon>
        <taxon>Agaricomycetes</taxon>
        <taxon>Agaricomycetidae</taxon>
        <taxon>Agaricales</taxon>
        <taxon>Marasmiineae</taxon>
        <taxon>Mycenaceae</taxon>
        <taxon>Mycena</taxon>
    </lineage>
</organism>
<evidence type="ECO:0000313" key="3">
    <source>
        <dbReference type="Proteomes" id="UP001215280"/>
    </source>
</evidence>
<accession>A0AAD7N3L9</accession>
<dbReference type="Proteomes" id="UP001215280">
    <property type="component" value="Unassembled WGS sequence"/>
</dbReference>